<name>A0A5Q2F7U4_9CAUD</name>
<evidence type="ECO:0000259" key="8">
    <source>
        <dbReference type="PROSITE" id="PS50160"/>
    </source>
</evidence>
<keyword evidence="5" id="KW-0235">DNA replication</keyword>
<keyword evidence="7" id="KW-0234">DNA repair</keyword>
<keyword evidence="6" id="KW-0227">DNA damage</keyword>
<dbReference type="SUPFAM" id="SSF56091">
    <property type="entry name" value="DNA ligase/mRNA capping enzyme, catalytic domain"/>
    <property type="match status" value="1"/>
</dbReference>
<sequence>MSSLTVMKGVKFTDKRLMQWLQEDGAVVVQTKRDEFRCKVRVMDDGDGQYVTFTSASGKRIYNLQCFTAMWIEIARVTGQTVFDTGCMVQDSFDLTRRTLRASKKEYDLTGNTEHLIEEKEKRTEMPDGTVLVTPGFYYKGPLKARFWFYDLPDSPEMYDDRRAMMASYHRNFPEFTGVPETEVIRVEWGDSLVSAVAQVNEIFQAMLAQGHEGAMVKRLEYKYKVGRSTDWMKMKPEEEVDVKINGFTEGEDGFAGLVGSLLGEAEDGSTVSFSGFTLELRHELTANFESYRGRWAEVKFMQRDSQGGYRHPRFYRWHPDK</sequence>
<keyword evidence="10" id="KW-1185">Reference proteome</keyword>
<proteinExistence type="inferred from homology"/>
<dbReference type="PANTHER" id="PTHR47810:SF1">
    <property type="entry name" value="DNA LIGASE B"/>
    <property type="match status" value="1"/>
</dbReference>
<evidence type="ECO:0000256" key="5">
    <source>
        <dbReference type="ARBA" id="ARBA00022705"/>
    </source>
</evidence>
<evidence type="ECO:0000313" key="10">
    <source>
        <dbReference type="Proteomes" id="UP000355922"/>
    </source>
</evidence>
<dbReference type="InterPro" id="IPR012310">
    <property type="entry name" value="DNA_ligase_ATP-dep_cent"/>
</dbReference>
<comment type="similarity">
    <text evidence="2">Belongs to the ATP-dependent DNA ligase family.</text>
</comment>
<dbReference type="InterPro" id="IPR012340">
    <property type="entry name" value="NA-bd_OB-fold"/>
</dbReference>
<gene>
    <name evidence="9" type="ORF">MA13_gp13</name>
</gene>
<dbReference type="GO" id="GO:0006260">
    <property type="term" value="P:DNA replication"/>
    <property type="evidence" value="ECO:0007669"/>
    <property type="project" value="UniProtKB-KW"/>
</dbReference>
<dbReference type="GO" id="GO:0006310">
    <property type="term" value="P:DNA recombination"/>
    <property type="evidence" value="ECO:0007669"/>
    <property type="project" value="InterPro"/>
</dbReference>
<organism evidence="9 10">
    <name type="scientific">Pectobacterium phage MA13</name>
    <dbReference type="NCBI Taxonomy" id="2662284"/>
    <lineage>
        <taxon>Viruses</taxon>
        <taxon>Duplodnaviria</taxon>
        <taxon>Heunggongvirae</taxon>
        <taxon>Uroviricota</taxon>
        <taxon>Caudoviricetes</taxon>
        <taxon>Autographivirales</taxon>
        <taxon>Autonotataviridae</taxon>
        <taxon>Melnykvirinae</taxon>
        <taxon>Daeravirus</taxon>
        <taxon>Daeravirus MA13</taxon>
    </lineage>
</organism>
<dbReference type="Pfam" id="PF01068">
    <property type="entry name" value="DNA_ligase_A_M"/>
    <property type="match status" value="1"/>
</dbReference>
<dbReference type="GO" id="GO:0006281">
    <property type="term" value="P:DNA repair"/>
    <property type="evidence" value="ECO:0007669"/>
    <property type="project" value="UniProtKB-KW"/>
</dbReference>
<evidence type="ECO:0000256" key="6">
    <source>
        <dbReference type="ARBA" id="ARBA00022763"/>
    </source>
</evidence>
<dbReference type="InterPro" id="IPR016059">
    <property type="entry name" value="DNA_ligase_ATP-dep_CS"/>
</dbReference>
<accession>A0A5Q2F7U4</accession>
<feature type="domain" description="ATP-dependent DNA ligase family profile" evidence="8">
    <location>
        <begin position="194"/>
        <end position="273"/>
    </location>
</feature>
<evidence type="ECO:0000256" key="2">
    <source>
        <dbReference type="ARBA" id="ARBA00007572"/>
    </source>
</evidence>
<reference evidence="9 10" key="1">
    <citation type="submission" date="2019-09" db="EMBL/GenBank/DDBJ databases">
        <authorList>
            <person name="Zaczek-Moczydlowska M."/>
        </authorList>
    </citation>
    <scope>NUCLEOTIDE SEQUENCE [LARGE SCALE GENOMIC DNA]</scope>
</reference>
<dbReference type="SUPFAM" id="SSF50249">
    <property type="entry name" value="Nucleic acid-binding proteins"/>
    <property type="match status" value="1"/>
</dbReference>
<dbReference type="GO" id="GO:0003910">
    <property type="term" value="F:DNA ligase (ATP) activity"/>
    <property type="evidence" value="ECO:0007669"/>
    <property type="project" value="InterPro"/>
</dbReference>
<dbReference type="InterPro" id="IPR050326">
    <property type="entry name" value="NAD_dep_DNA_ligaseB"/>
</dbReference>
<comment type="cofactor">
    <cofactor evidence="1">
        <name>a divalent metal cation</name>
        <dbReference type="ChEBI" id="CHEBI:60240"/>
    </cofactor>
</comment>
<keyword evidence="4 9" id="KW-0436">Ligase</keyword>
<dbReference type="Gene3D" id="2.40.50.140">
    <property type="entry name" value="Nucleic acid-binding proteins"/>
    <property type="match status" value="1"/>
</dbReference>
<dbReference type="PROSITE" id="PS50160">
    <property type="entry name" value="DNA_LIGASE_A3"/>
    <property type="match status" value="1"/>
</dbReference>
<dbReference type="EMBL" id="MN509793">
    <property type="protein sequence ID" value="QGF20957.1"/>
    <property type="molecule type" value="Genomic_DNA"/>
</dbReference>
<protein>
    <recommendedName>
        <fullName evidence="3">DNA ligase</fullName>
    </recommendedName>
</protein>
<dbReference type="GO" id="GO:0005524">
    <property type="term" value="F:ATP binding"/>
    <property type="evidence" value="ECO:0007669"/>
    <property type="project" value="InterPro"/>
</dbReference>
<dbReference type="PROSITE" id="PS00333">
    <property type="entry name" value="DNA_LIGASE_A2"/>
    <property type="match status" value="1"/>
</dbReference>
<evidence type="ECO:0000313" key="9">
    <source>
        <dbReference type="EMBL" id="QGF20957.1"/>
    </source>
</evidence>
<evidence type="ECO:0000256" key="1">
    <source>
        <dbReference type="ARBA" id="ARBA00001968"/>
    </source>
</evidence>
<evidence type="ECO:0000256" key="4">
    <source>
        <dbReference type="ARBA" id="ARBA00022598"/>
    </source>
</evidence>
<dbReference type="Proteomes" id="UP000355922">
    <property type="component" value="Segment"/>
</dbReference>
<evidence type="ECO:0000256" key="3">
    <source>
        <dbReference type="ARBA" id="ARBA00013308"/>
    </source>
</evidence>
<dbReference type="Gene3D" id="3.30.470.30">
    <property type="entry name" value="DNA ligase/mRNA capping enzyme"/>
    <property type="match status" value="1"/>
</dbReference>
<dbReference type="PANTHER" id="PTHR47810">
    <property type="entry name" value="DNA LIGASE"/>
    <property type="match status" value="1"/>
</dbReference>
<evidence type="ECO:0000256" key="7">
    <source>
        <dbReference type="ARBA" id="ARBA00023204"/>
    </source>
</evidence>